<evidence type="ECO:0000313" key="3">
    <source>
        <dbReference type="Proteomes" id="UP001151760"/>
    </source>
</evidence>
<sequence>MNATMAWRCRACRDLVKDYLIPNNNTDEYTEEDDVDENIDWVDTDEEEGKNDDDDDKSIDLENTDDEETGDEFVHSNEYVNDDVDEEMNDADVAETKKGDEEIIDTAKENAEKTKEVKDDNKKAELPPTSSSLSVSLGFGNQFLNLSSNKSTFGNLKDTIDAEINSLLDIKIQFEVPHIQPPSILTVPVSMITEPSVLPPILETITTAPHVTSSITHVLQQQSTPVPTPPITSETLTFIIALKQVDHSSKILATIRSHVPAMVNKYLGSSLGDTIHKVLQKHTADLIRQQSQKKSIDLEQEPTKSTLDIFKVKKEQTDKQKVTKYAIKSIDKAALNDKPSVYALMEALIADEEAMDKGVADSLKQQKRPYESSKKTSTTKETSRGKAPTKGPKANKSITTEESVKEPITKVVMDDAVNTTSKDVPLRPFTPDPEWNTVQVVDDAPEKPWFNNLLSAEKDPLTFDALMATPIDFSKFAMNQLKIDKLTKAHLVGPVYKLLKGRLTVAAEYFFNNDLEFLKSLDPEKKYTTSITKTKAARYKILGIKDMVPMIWSATKVGYQKKLNLTKPQNTFPRIEFKELYTLLFDPPAVIYEDLNKQKRVMQADELYKFSDGTLKTVCDELHHRLLNFQLRYNDDIPRRKWSVVDKRRSMVDLINKQMLEMRIIRNLE</sequence>
<dbReference type="EMBL" id="BQNB010020449">
    <property type="protein sequence ID" value="GJT96072.1"/>
    <property type="molecule type" value="Genomic_DNA"/>
</dbReference>
<feature type="region of interest" description="Disordered" evidence="1">
    <location>
        <begin position="108"/>
        <end position="132"/>
    </location>
</feature>
<reference evidence="2" key="1">
    <citation type="journal article" date="2022" name="Int. J. Mol. Sci.">
        <title>Draft Genome of Tanacetum Coccineum: Genomic Comparison of Closely Related Tanacetum-Family Plants.</title>
        <authorList>
            <person name="Yamashiro T."/>
            <person name="Shiraishi A."/>
            <person name="Nakayama K."/>
            <person name="Satake H."/>
        </authorList>
    </citation>
    <scope>NUCLEOTIDE SEQUENCE</scope>
</reference>
<comment type="caution">
    <text evidence="2">The sequence shown here is derived from an EMBL/GenBank/DDBJ whole genome shotgun (WGS) entry which is preliminary data.</text>
</comment>
<keyword evidence="3" id="KW-1185">Reference proteome</keyword>
<organism evidence="2 3">
    <name type="scientific">Tanacetum coccineum</name>
    <dbReference type="NCBI Taxonomy" id="301880"/>
    <lineage>
        <taxon>Eukaryota</taxon>
        <taxon>Viridiplantae</taxon>
        <taxon>Streptophyta</taxon>
        <taxon>Embryophyta</taxon>
        <taxon>Tracheophyta</taxon>
        <taxon>Spermatophyta</taxon>
        <taxon>Magnoliopsida</taxon>
        <taxon>eudicotyledons</taxon>
        <taxon>Gunneridae</taxon>
        <taxon>Pentapetalae</taxon>
        <taxon>asterids</taxon>
        <taxon>campanulids</taxon>
        <taxon>Asterales</taxon>
        <taxon>Asteraceae</taxon>
        <taxon>Asteroideae</taxon>
        <taxon>Anthemideae</taxon>
        <taxon>Anthemidinae</taxon>
        <taxon>Tanacetum</taxon>
    </lineage>
</organism>
<name>A0ABQ5I9D8_9ASTR</name>
<evidence type="ECO:0000256" key="1">
    <source>
        <dbReference type="SAM" id="MobiDB-lite"/>
    </source>
</evidence>
<gene>
    <name evidence="2" type="ORF">Tco_1091590</name>
</gene>
<dbReference type="Proteomes" id="UP001151760">
    <property type="component" value="Unassembled WGS sequence"/>
</dbReference>
<protein>
    <submittedName>
        <fullName evidence="2">Uncharacterized protein</fullName>
    </submittedName>
</protein>
<proteinExistence type="predicted"/>
<evidence type="ECO:0000313" key="2">
    <source>
        <dbReference type="EMBL" id="GJT96072.1"/>
    </source>
</evidence>
<feature type="compositionally biased region" description="Basic and acidic residues" evidence="1">
    <location>
        <begin position="108"/>
        <end position="125"/>
    </location>
</feature>
<reference evidence="2" key="2">
    <citation type="submission" date="2022-01" db="EMBL/GenBank/DDBJ databases">
        <authorList>
            <person name="Yamashiro T."/>
            <person name="Shiraishi A."/>
            <person name="Satake H."/>
            <person name="Nakayama K."/>
        </authorList>
    </citation>
    <scope>NUCLEOTIDE SEQUENCE</scope>
</reference>
<accession>A0ABQ5I9D8</accession>
<feature type="region of interest" description="Disordered" evidence="1">
    <location>
        <begin position="360"/>
        <end position="405"/>
    </location>
</feature>
<feature type="compositionally biased region" description="Acidic residues" evidence="1">
    <location>
        <begin position="28"/>
        <end position="71"/>
    </location>
</feature>
<feature type="region of interest" description="Disordered" evidence="1">
    <location>
        <begin position="24"/>
        <end position="74"/>
    </location>
</feature>